<evidence type="ECO:0000313" key="3">
    <source>
        <dbReference type="EMBL" id="KAF7189463.1"/>
    </source>
</evidence>
<name>A0A8H6VEJ9_9PEZI</name>
<protein>
    <recommendedName>
        <fullName evidence="2">F-box domain-containing protein</fullName>
    </recommendedName>
</protein>
<dbReference type="AlphaFoldDB" id="A0A8H6VEJ9"/>
<dbReference type="InterPro" id="IPR001810">
    <property type="entry name" value="F-box_dom"/>
</dbReference>
<dbReference type="EMBL" id="JABCIY010000185">
    <property type="protein sequence ID" value="KAF7189463.1"/>
    <property type="molecule type" value="Genomic_DNA"/>
</dbReference>
<accession>A0A8H6VEJ9</accession>
<dbReference type="InterPro" id="IPR036047">
    <property type="entry name" value="F-box-like_dom_sf"/>
</dbReference>
<dbReference type="SUPFAM" id="SSF81383">
    <property type="entry name" value="F-box domain"/>
    <property type="match status" value="1"/>
</dbReference>
<sequence length="215" mass="24612">MASAAHLVFATPELLEQILLELPIRGHIMSRRVSRRWADTIKDSPMLHGITTFRKPMPMSRRSSPKENVTMNPKFPRKTNEPVHKALQEIKKENINNPGRAVIDHKALFEMDSLSRLELISQPPIQIVTFGWVFAEPNTTNDSSLWFKGTLKNFGQGATFGMLADKLQYWFDKASEHPLTPPGHQLVDYVWMDLDDAEMDETCQKEGLENELSRL</sequence>
<evidence type="ECO:0000256" key="1">
    <source>
        <dbReference type="SAM" id="MobiDB-lite"/>
    </source>
</evidence>
<organism evidence="3 4">
    <name type="scientific">Pseudocercospora fuligena</name>
    <dbReference type="NCBI Taxonomy" id="685502"/>
    <lineage>
        <taxon>Eukaryota</taxon>
        <taxon>Fungi</taxon>
        <taxon>Dikarya</taxon>
        <taxon>Ascomycota</taxon>
        <taxon>Pezizomycotina</taxon>
        <taxon>Dothideomycetes</taxon>
        <taxon>Dothideomycetidae</taxon>
        <taxon>Mycosphaerellales</taxon>
        <taxon>Mycosphaerellaceae</taxon>
        <taxon>Pseudocercospora</taxon>
    </lineage>
</organism>
<proteinExistence type="predicted"/>
<evidence type="ECO:0000313" key="4">
    <source>
        <dbReference type="Proteomes" id="UP000660729"/>
    </source>
</evidence>
<dbReference type="OrthoDB" id="3800738at2759"/>
<dbReference type="Pfam" id="PF00646">
    <property type="entry name" value="F-box"/>
    <property type="match status" value="1"/>
</dbReference>
<reference evidence="3" key="1">
    <citation type="submission" date="2020-04" db="EMBL/GenBank/DDBJ databases">
        <title>Draft genome resource of the tomato pathogen Pseudocercospora fuligena.</title>
        <authorList>
            <person name="Zaccaron A."/>
        </authorList>
    </citation>
    <scope>NUCLEOTIDE SEQUENCE</scope>
    <source>
        <strain evidence="3">PF001</strain>
    </source>
</reference>
<dbReference type="Proteomes" id="UP000660729">
    <property type="component" value="Unassembled WGS sequence"/>
</dbReference>
<feature type="domain" description="F-box" evidence="2">
    <location>
        <begin position="12"/>
        <end position="45"/>
    </location>
</feature>
<feature type="region of interest" description="Disordered" evidence="1">
    <location>
        <begin position="55"/>
        <end position="79"/>
    </location>
</feature>
<comment type="caution">
    <text evidence="3">The sequence shown here is derived from an EMBL/GenBank/DDBJ whole genome shotgun (WGS) entry which is preliminary data.</text>
</comment>
<keyword evidence="4" id="KW-1185">Reference proteome</keyword>
<gene>
    <name evidence="3" type="ORF">HII31_09103</name>
</gene>
<evidence type="ECO:0000259" key="2">
    <source>
        <dbReference type="Pfam" id="PF00646"/>
    </source>
</evidence>